<protein>
    <submittedName>
        <fullName evidence="1">Chemotaxis protein CheE</fullName>
    </submittedName>
</protein>
<accession>A0A290MMA7</accession>
<dbReference type="GO" id="GO:0000160">
    <property type="term" value="P:phosphorelay signal transduction system"/>
    <property type="evidence" value="ECO:0007669"/>
    <property type="project" value="InterPro"/>
</dbReference>
<dbReference type="InterPro" id="IPR036641">
    <property type="entry name" value="HPT_dom_sf"/>
</dbReference>
<gene>
    <name evidence="1" type="ORF">CA606_12850</name>
</gene>
<reference evidence="2" key="1">
    <citation type="submission" date="2017-09" db="EMBL/GenBank/DDBJ databases">
        <title>Genome evolution observed in wild isolates of Caulobacter crescentus.</title>
        <authorList>
            <person name="Ely B."/>
            <person name="Wilson K."/>
            <person name="Scott D."/>
        </authorList>
    </citation>
    <scope>NUCLEOTIDE SEQUENCE [LARGE SCALE GENOMIC DNA]</scope>
    <source>
        <strain evidence="2">CB13b1a</strain>
    </source>
</reference>
<sequence length="142" mass="15183">MTASRLTRFVDLPGGIDIRTALVRAQANAEAYRGSALELIDQAIDALVAAGEDVDATTAARLAESVRSLAGMFELATLEQSAASLCAMIRALVERGAWDSRAVWVNIRALKIIRQHGDSENLQEVLEGLRRLGAKAAAGRQP</sequence>
<evidence type="ECO:0000313" key="2">
    <source>
        <dbReference type="Proteomes" id="UP000217311"/>
    </source>
</evidence>
<dbReference type="SUPFAM" id="SSF47226">
    <property type="entry name" value="Histidine-containing phosphotransfer domain, HPT domain"/>
    <property type="match status" value="1"/>
</dbReference>
<evidence type="ECO:0000313" key="1">
    <source>
        <dbReference type="EMBL" id="ATC33141.1"/>
    </source>
</evidence>
<dbReference type="EMBL" id="CP023315">
    <property type="protein sequence ID" value="ATC33141.1"/>
    <property type="molecule type" value="Genomic_DNA"/>
</dbReference>
<dbReference type="Proteomes" id="UP000217311">
    <property type="component" value="Chromosome"/>
</dbReference>
<name>A0A290MMA7_CAUVI</name>
<proteinExistence type="predicted"/>
<dbReference type="AlphaFoldDB" id="A0A290MMA7"/>
<dbReference type="RefSeq" id="WP_096052526.1">
    <property type="nucleotide sequence ID" value="NZ_CP023315.3"/>
</dbReference>
<organism evidence="1 2">
    <name type="scientific">Caulobacter vibrioides</name>
    <name type="common">Caulobacter crescentus</name>
    <dbReference type="NCBI Taxonomy" id="155892"/>
    <lineage>
        <taxon>Bacteria</taxon>
        <taxon>Pseudomonadati</taxon>
        <taxon>Pseudomonadota</taxon>
        <taxon>Alphaproteobacteria</taxon>
        <taxon>Caulobacterales</taxon>
        <taxon>Caulobacteraceae</taxon>
        <taxon>Caulobacter</taxon>
    </lineage>
</organism>